<protein>
    <recommendedName>
        <fullName evidence="2">Neurotrophin-4</fullName>
    </recommendedName>
</protein>
<dbReference type="GO" id="GO:0030424">
    <property type="term" value="C:axon"/>
    <property type="evidence" value="ECO:0007669"/>
    <property type="project" value="TreeGrafter"/>
</dbReference>
<dbReference type="GO" id="GO:0021675">
    <property type="term" value="P:nerve development"/>
    <property type="evidence" value="ECO:0007669"/>
    <property type="project" value="TreeGrafter"/>
</dbReference>
<dbReference type="Gene3D" id="2.10.90.10">
    <property type="entry name" value="Cystine-knot cytokines"/>
    <property type="match status" value="1"/>
</dbReference>
<dbReference type="InterPro" id="IPR002072">
    <property type="entry name" value="Nerve_growth_factor-rel"/>
</dbReference>
<dbReference type="OrthoDB" id="8959386at2759"/>
<evidence type="ECO:0000256" key="2">
    <source>
        <dbReference type="ARBA" id="ARBA00018008"/>
    </source>
</evidence>
<sequence>MHWLPLVAMVIASALPFPHNPVSRIAAATTEHRHDPAARLAAPPVDYNFHRNASQKDYNMAAALSQHTNRQNLQNRKDYVKSSAEEKTSTFKVETQGTYQSNSNSGSDDKSRVDVPTEEGTLRTEDISQDNSLPKDYKADSSSRRDYASFVDFSKKDNLQDSTERLLSVSTAETHNAVSPAANLPGQRVPEPTVPSEKLRDAPAVGTGSLNLEAGLGLGTGLDNILDGGQMFLDAHPRVLFSPSPSPPEHPPLLLMLETGLLEEDRDGEEQEDMDGHIEGHGDRAIDRSTTLSWADSSGVTEVAHPVKRDKRSHVIDRRRGEKSVCESENVWVNNKTTAIDSHGQKVTILQEIQTQTGPLKQYFFETRCRKAEQLSNAGSSRVGAAPKSIGTGVAGAGCLGVDKKQWVSECKAKQSYVRALTKDANNRTGWRWIRIDSSCVCVLLSRTNQAVGREVLTRKGRG</sequence>
<dbReference type="InParanoid" id="A0A6J2Q8V1"/>
<evidence type="ECO:0000256" key="3">
    <source>
        <dbReference type="ARBA" id="ARBA00023030"/>
    </source>
</evidence>
<feature type="compositionally biased region" description="Basic and acidic residues" evidence="4">
    <location>
        <begin position="107"/>
        <end position="126"/>
    </location>
</feature>
<accession>A0A6J2Q8V1</accession>
<dbReference type="GO" id="GO:0005615">
    <property type="term" value="C:extracellular space"/>
    <property type="evidence" value="ECO:0007669"/>
    <property type="project" value="TreeGrafter"/>
</dbReference>
<feature type="region of interest" description="Disordered" evidence="4">
    <location>
        <begin position="177"/>
        <end position="202"/>
    </location>
</feature>
<dbReference type="PANTHER" id="PTHR11589:SF8">
    <property type="entry name" value="NEUROTROPHIN-4"/>
    <property type="match status" value="1"/>
</dbReference>
<dbReference type="CTD" id="4909"/>
<evidence type="ECO:0000256" key="5">
    <source>
        <dbReference type="SAM" id="SignalP"/>
    </source>
</evidence>
<keyword evidence="3" id="KW-0339">Growth factor</keyword>
<comment type="similarity">
    <text evidence="1">Belongs to the NGF-beta family.</text>
</comment>
<dbReference type="GO" id="GO:0038180">
    <property type="term" value="P:nerve growth factor signaling pathway"/>
    <property type="evidence" value="ECO:0007669"/>
    <property type="project" value="TreeGrafter"/>
</dbReference>
<feature type="chain" id="PRO_5026775027" description="Neurotrophin-4" evidence="5">
    <location>
        <begin position="17"/>
        <end position="463"/>
    </location>
</feature>
<name>A0A6J2Q8V1_COTGO</name>
<dbReference type="GO" id="GO:0050804">
    <property type="term" value="P:modulation of chemical synaptic transmission"/>
    <property type="evidence" value="ECO:0007669"/>
    <property type="project" value="TreeGrafter"/>
</dbReference>
<dbReference type="InterPro" id="IPR029034">
    <property type="entry name" value="Cystine-knot_cytokine"/>
</dbReference>
<reference evidence="8" key="1">
    <citation type="submission" date="2025-08" db="UniProtKB">
        <authorList>
            <consortium name="RefSeq"/>
        </authorList>
    </citation>
    <scope>IDENTIFICATION</scope>
</reference>
<proteinExistence type="inferred from homology"/>
<feature type="compositionally biased region" description="Polar residues" evidence="4">
    <location>
        <begin position="90"/>
        <end position="106"/>
    </location>
</feature>
<dbReference type="GO" id="GO:0048812">
    <property type="term" value="P:neuron projection morphogenesis"/>
    <property type="evidence" value="ECO:0007669"/>
    <property type="project" value="TreeGrafter"/>
</dbReference>
<dbReference type="PROSITE" id="PS50270">
    <property type="entry name" value="NGF_2"/>
    <property type="match status" value="1"/>
</dbReference>
<dbReference type="RefSeq" id="XP_029293860.1">
    <property type="nucleotide sequence ID" value="XM_029438000.1"/>
</dbReference>
<dbReference type="KEGG" id="cgob:115012393"/>
<dbReference type="Pfam" id="PF00243">
    <property type="entry name" value="NGF"/>
    <property type="match status" value="1"/>
</dbReference>
<evidence type="ECO:0000259" key="6">
    <source>
        <dbReference type="SMART" id="SM00140"/>
    </source>
</evidence>
<feature type="domain" description="Nerve growth factor-related" evidence="6">
    <location>
        <begin position="318"/>
        <end position="443"/>
    </location>
</feature>
<dbReference type="GO" id="GO:0043524">
    <property type="term" value="P:negative regulation of neuron apoptotic process"/>
    <property type="evidence" value="ECO:0007669"/>
    <property type="project" value="TreeGrafter"/>
</dbReference>
<dbReference type="SMART" id="SM00140">
    <property type="entry name" value="NGF"/>
    <property type="match status" value="1"/>
</dbReference>
<dbReference type="InterPro" id="IPR019846">
    <property type="entry name" value="Nerve_growth_factor_CS"/>
</dbReference>
<feature type="signal peptide" evidence="5">
    <location>
        <begin position="1"/>
        <end position="16"/>
    </location>
</feature>
<gene>
    <name evidence="8" type="primary">ntf4</name>
</gene>
<organism evidence="7 8">
    <name type="scientific">Cottoperca gobio</name>
    <name type="common">Frogmouth</name>
    <name type="synonym">Aphritis gobio</name>
    <dbReference type="NCBI Taxonomy" id="56716"/>
    <lineage>
        <taxon>Eukaryota</taxon>
        <taxon>Metazoa</taxon>
        <taxon>Chordata</taxon>
        <taxon>Craniata</taxon>
        <taxon>Vertebrata</taxon>
        <taxon>Euteleostomi</taxon>
        <taxon>Actinopterygii</taxon>
        <taxon>Neopterygii</taxon>
        <taxon>Teleostei</taxon>
        <taxon>Neoteleostei</taxon>
        <taxon>Acanthomorphata</taxon>
        <taxon>Eupercaria</taxon>
        <taxon>Perciformes</taxon>
        <taxon>Notothenioidei</taxon>
        <taxon>Bovichtidae</taxon>
        <taxon>Cottoperca</taxon>
    </lineage>
</organism>
<dbReference type="SUPFAM" id="SSF57501">
    <property type="entry name" value="Cystine-knot cytokines"/>
    <property type="match status" value="1"/>
</dbReference>
<dbReference type="PRINTS" id="PR00268">
    <property type="entry name" value="NGF"/>
</dbReference>
<dbReference type="PROSITE" id="PS00248">
    <property type="entry name" value="NGF_1"/>
    <property type="match status" value="1"/>
</dbReference>
<dbReference type="PANTHER" id="PTHR11589">
    <property type="entry name" value="NERVE GROWTH FACTOR NGF -RELATED"/>
    <property type="match status" value="1"/>
</dbReference>
<evidence type="ECO:0000256" key="1">
    <source>
        <dbReference type="ARBA" id="ARBA00010783"/>
    </source>
</evidence>
<dbReference type="InterPro" id="IPR020408">
    <property type="entry name" value="Nerve_growth_factor-like"/>
</dbReference>
<dbReference type="GO" id="GO:0007169">
    <property type="term" value="P:cell surface receptor protein tyrosine kinase signaling pathway"/>
    <property type="evidence" value="ECO:0007669"/>
    <property type="project" value="TreeGrafter"/>
</dbReference>
<dbReference type="GeneID" id="115012393"/>
<dbReference type="GO" id="GO:0008021">
    <property type="term" value="C:synaptic vesicle"/>
    <property type="evidence" value="ECO:0007669"/>
    <property type="project" value="TreeGrafter"/>
</dbReference>
<feature type="region of interest" description="Disordered" evidence="4">
    <location>
        <begin position="67"/>
        <end position="141"/>
    </location>
</feature>
<evidence type="ECO:0000256" key="4">
    <source>
        <dbReference type="SAM" id="MobiDB-lite"/>
    </source>
</evidence>
<dbReference type="GO" id="GO:0005163">
    <property type="term" value="F:nerve growth factor receptor binding"/>
    <property type="evidence" value="ECO:0007669"/>
    <property type="project" value="TreeGrafter"/>
</dbReference>
<evidence type="ECO:0000313" key="8">
    <source>
        <dbReference type="RefSeq" id="XP_029293860.1"/>
    </source>
</evidence>
<dbReference type="GO" id="GO:0030425">
    <property type="term" value="C:dendrite"/>
    <property type="evidence" value="ECO:0007669"/>
    <property type="project" value="TreeGrafter"/>
</dbReference>
<keyword evidence="5" id="KW-0732">Signal</keyword>
<feature type="compositionally biased region" description="Basic and acidic residues" evidence="4">
    <location>
        <begin position="75"/>
        <end position="89"/>
    </location>
</feature>
<dbReference type="GO" id="GO:0008083">
    <property type="term" value="F:growth factor activity"/>
    <property type="evidence" value="ECO:0007669"/>
    <property type="project" value="UniProtKB-KW"/>
</dbReference>
<evidence type="ECO:0000313" key="7">
    <source>
        <dbReference type="Proteomes" id="UP000504630"/>
    </source>
</evidence>
<keyword evidence="7" id="KW-1185">Reference proteome</keyword>
<dbReference type="Proteomes" id="UP000504630">
    <property type="component" value="Chromosome 8"/>
</dbReference>
<dbReference type="AlphaFoldDB" id="A0A6J2Q8V1"/>